<feature type="compositionally biased region" description="Basic and acidic residues" evidence="1">
    <location>
        <begin position="222"/>
        <end position="236"/>
    </location>
</feature>
<gene>
    <name evidence="2" type="ORF">B0T14DRAFT_570195</name>
</gene>
<feature type="region of interest" description="Disordered" evidence="1">
    <location>
        <begin position="32"/>
        <end position="83"/>
    </location>
</feature>
<feature type="compositionally biased region" description="Low complexity" evidence="1">
    <location>
        <begin position="342"/>
        <end position="359"/>
    </location>
</feature>
<sequence>MSTMHYPHAGRGTTRTGASGLRIRTHTFTDVSSSNVKAKGMASADWRKSTSTGSPPGEFVEKASSSKRNYETRSSHSSSSPMEVEMEDMAHKNLSYRPMQQQAPWDMLVSAPGRSFARSSISSGKFVCEGLPVKLTSAKTMTMNVNGEEITLENSFTFDVITLDSDQSSSGDDSSWATVGVLKRANSRNHHRKLSRGHDASDLPLDIQSMLNRSLLDRLRDRSSLESQRTEQHNEGRMGSQGQAKADNGTSHDRSASKRPSSSLPRAQVSLSEEEQWRYQSILNRLNKVPLVSDVFQRPIRDVKSSDPAIVAAKVKESTKPPEISSSSVPRPRSDWSRRAQQDSSLESDQRSSGSLSSGWTRAGSCASSVGSLFSSEGTKSIGTTVLHPIKESESKEPALESPTKRLNPAAAEFKSTFDANAFPISPKKMTRTPLTNLFPEATQKLLVTPADPPASREHGGDQVPDSIVAQAPQAPPLAPYNTLPSLAGLRPPPPGFGLAKDGAYTTGPQTLPHLPPLPLQAPYLGSLFDTYPTPTLLPPPVDLVQMQLANMSGFGTFPGTALPLPGPIPAPRANPAVGMAPLGAPVQYSTAPCPPLFGPDRKINRPPFPVTQKPRDHDPVKQQQYEQYLEWRKANEPGYHMRCKMRQAQRVVRQYQQQKLDRSSNPAWKSIVEKAKAAVGAAAEAAAAEKRMMQESVRAELKAKVKERSEDSTKSDENTPPTKLMTPVAKKARDPCLSKSEMSETLADGPRKHVGTKKQKSE</sequence>
<organism evidence="2 3">
    <name type="scientific">Immersiella caudata</name>
    <dbReference type="NCBI Taxonomy" id="314043"/>
    <lineage>
        <taxon>Eukaryota</taxon>
        <taxon>Fungi</taxon>
        <taxon>Dikarya</taxon>
        <taxon>Ascomycota</taxon>
        <taxon>Pezizomycotina</taxon>
        <taxon>Sordariomycetes</taxon>
        <taxon>Sordariomycetidae</taxon>
        <taxon>Sordariales</taxon>
        <taxon>Lasiosphaeriaceae</taxon>
        <taxon>Immersiella</taxon>
    </lineage>
</organism>
<dbReference type="AlphaFoldDB" id="A0AA40BUM5"/>
<dbReference type="Proteomes" id="UP001175000">
    <property type="component" value="Unassembled WGS sequence"/>
</dbReference>
<evidence type="ECO:0000256" key="1">
    <source>
        <dbReference type="SAM" id="MobiDB-lite"/>
    </source>
</evidence>
<feature type="compositionally biased region" description="Basic and acidic residues" evidence="1">
    <location>
        <begin position="332"/>
        <end position="341"/>
    </location>
</feature>
<feature type="region of interest" description="Disordered" evidence="1">
    <location>
        <begin position="222"/>
        <end position="271"/>
    </location>
</feature>
<name>A0AA40BUM5_9PEZI</name>
<accession>A0AA40BUM5</accession>
<feature type="compositionally biased region" description="Polar residues" evidence="1">
    <location>
        <begin position="258"/>
        <end position="271"/>
    </location>
</feature>
<keyword evidence="3" id="KW-1185">Reference proteome</keyword>
<feature type="region of interest" description="Disordered" evidence="1">
    <location>
        <begin position="313"/>
        <end position="362"/>
    </location>
</feature>
<feature type="region of interest" description="Disordered" evidence="1">
    <location>
        <begin position="697"/>
        <end position="763"/>
    </location>
</feature>
<protein>
    <submittedName>
        <fullName evidence="2">Uncharacterized protein</fullName>
    </submittedName>
</protein>
<evidence type="ECO:0000313" key="2">
    <source>
        <dbReference type="EMBL" id="KAK0614239.1"/>
    </source>
</evidence>
<evidence type="ECO:0000313" key="3">
    <source>
        <dbReference type="Proteomes" id="UP001175000"/>
    </source>
</evidence>
<reference evidence="2" key="1">
    <citation type="submission" date="2023-06" db="EMBL/GenBank/DDBJ databases">
        <title>Genome-scale phylogeny and comparative genomics of the fungal order Sordariales.</title>
        <authorList>
            <consortium name="Lawrence Berkeley National Laboratory"/>
            <person name="Hensen N."/>
            <person name="Bonometti L."/>
            <person name="Westerberg I."/>
            <person name="Brannstrom I.O."/>
            <person name="Guillou S."/>
            <person name="Cros-Aarteil S."/>
            <person name="Calhoun S."/>
            <person name="Haridas S."/>
            <person name="Kuo A."/>
            <person name="Mondo S."/>
            <person name="Pangilinan J."/>
            <person name="Riley R."/>
            <person name="Labutti K."/>
            <person name="Andreopoulos B."/>
            <person name="Lipzen A."/>
            <person name="Chen C."/>
            <person name="Yanf M."/>
            <person name="Daum C."/>
            <person name="Ng V."/>
            <person name="Clum A."/>
            <person name="Steindorff A."/>
            <person name="Ohm R."/>
            <person name="Martin F."/>
            <person name="Silar P."/>
            <person name="Natvig D."/>
            <person name="Lalanne C."/>
            <person name="Gautier V."/>
            <person name="Ament-Velasquez S.L."/>
            <person name="Kruys A."/>
            <person name="Hutchinson M.I."/>
            <person name="Powell A.J."/>
            <person name="Barry K."/>
            <person name="Miller A.N."/>
            <person name="Grigoriev I.V."/>
            <person name="Debuchy R."/>
            <person name="Gladieux P."/>
            <person name="Thoren M.H."/>
            <person name="Johannesson H."/>
        </authorList>
    </citation>
    <scope>NUCLEOTIDE SEQUENCE</scope>
    <source>
        <strain evidence="2">CBS 606.72</strain>
    </source>
</reference>
<dbReference type="EMBL" id="JAULSU010000006">
    <property type="protein sequence ID" value="KAK0614239.1"/>
    <property type="molecule type" value="Genomic_DNA"/>
</dbReference>
<comment type="caution">
    <text evidence="2">The sequence shown here is derived from an EMBL/GenBank/DDBJ whole genome shotgun (WGS) entry which is preliminary data.</text>
</comment>
<feature type="compositionally biased region" description="Basic and acidic residues" evidence="1">
    <location>
        <begin position="697"/>
        <end position="718"/>
    </location>
</feature>
<feature type="compositionally biased region" description="Basic residues" evidence="1">
    <location>
        <begin position="753"/>
        <end position="763"/>
    </location>
</feature>
<proteinExistence type="predicted"/>